<reference evidence="2" key="1">
    <citation type="journal article" date="2020" name="New Phytol.">
        <title>Comparative genomics reveals dynamic genome evolution in host specialist ectomycorrhizal fungi.</title>
        <authorList>
            <person name="Lofgren L.A."/>
            <person name="Nguyen N.H."/>
            <person name="Vilgalys R."/>
            <person name="Ruytinx J."/>
            <person name="Liao H.L."/>
            <person name="Branco S."/>
            <person name="Kuo A."/>
            <person name="LaButti K."/>
            <person name="Lipzen A."/>
            <person name="Andreopoulos W."/>
            <person name="Pangilinan J."/>
            <person name="Riley R."/>
            <person name="Hundley H."/>
            <person name="Na H."/>
            <person name="Barry K."/>
            <person name="Grigoriev I.V."/>
            <person name="Stajich J.E."/>
            <person name="Kennedy P.G."/>
        </authorList>
    </citation>
    <scope>NUCLEOTIDE SEQUENCE</scope>
    <source>
        <strain evidence="2">DOB743</strain>
    </source>
</reference>
<evidence type="ECO:0000256" key="1">
    <source>
        <dbReference type="SAM" id="Phobius"/>
    </source>
</evidence>
<organism evidence="2 3">
    <name type="scientific">Suillus placidus</name>
    <dbReference type="NCBI Taxonomy" id="48579"/>
    <lineage>
        <taxon>Eukaryota</taxon>
        <taxon>Fungi</taxon>
        <taxon>Dikarya</taxon>
        <taxon>Basidiomycota</taxon>
        <taxon>Agaricomycotina</taxon>
        <taxon>Agaricomycetes</taxon>
        <taxon>Agaricomycetidae</taxon>
        <taxon>Boletales</taxon>
        <taxon>Suillineae</taxon>
        <taxon>Suillaceae</taxon>
        <taxon>Suillus</taxon>
    </lineage>
</organism>
<dbReference type="OrthoDB" id="2625809at2759"/>
<keyword evidence="1" id="KW-0812">Transmembrane</keyword>
<dbReference type="Proteomes" id="UP000714275">
    <property type="component" value="Unassembled WGS sequence"/>
</dbReference>
<evidence type="ECO:0000313" key="3">
    <source>
        <dbReference type="Proteomes" id="UP000714275"/>
    </source>
</evidence>
<keyword evidence="1" id="KW-0472">Membrane</keyword>
<protein>
    <submittedName>
        <fullName evidence="2">Uncharacterized protein</fullName>
    </submittedName>
</protein>
<name>A0A9P7A407_9AGAM</name>
<comment type="caution">
    <text evidence="2">The sequence shown here is derived from an EMBL/GenBank/DDBJ whole genome shotgun (WGS) entry which is preliminary data.</text>
</comment>
<evidence type="ECO:0000313" key="2">
    <source>
        <dbReference type="EMBL" id="KAG1781325.1"/>
    </source>
</evidence>
<feature type="transmembrane region" description="Helical" evidence="1">
    <location>
        <begin position="439"/>
        <end position="459"/>
    </location>
</feature>
<dbReference type="AlphaFoldDB" id="A0A9P7A407"/>
<accession>A0A9P7A407</accession>
<proteinExistence type="predicted"/>
<dbReference type="EMBL" id="JABBWD010000006">
    <property type="protein sequence ID" value="KAG1781325.1"/>
    <property type="molecule type" value="Genomic_DNA"/>
</dbReference>
<keyword evidence="3" id="KW-1185">Reference proteome</keyword>
<keyword evidence="1" id="KW-1133">Transmembrane helix</keyword>
<sequence length="475" mass="53564">MISIGRWTNLKGKGQITEVQALSGLNSAFLLKLRGVRHMSAYRAHIKVWVVRGPPLPDAMTLCQAIDSATCNLQQCTQKMWAAISHKFRRESLFVHAGATVTSARAIYEPTLKALYIGHMIKFILGNNSGWDLDANEFDNIEGWVNETSKLTDVECKELQTNIQPIRLIFVKLNDISIIGIPSTTEVEENVRLAKLHQDDPISLDGIAGQLGHDNTGGFEAMKMHEGVLNIFNTHLAWKEGWLNADFPEPQPILVEDHKKLEQFYISKTNWWLWLLHEILCVITRGMCPLAMQYPMTQYQLVLLPLYLMYNSVPHSRGQQCHPKSPVKVIARARKPLSLFETIGEEYGLDDDILGKDGIKKLDNLFNLLAQDDEDNAPAQNDIELSDGMAYSYGGGTYLEGLWDMVFAEVDEDGKADEEVKAVLQNLLVKRSVKKMAEAWLRLFFMSSMTSLLICVIMIPRSSGRHLPKSIMHVA</sequence>
<gene>
    <name evidence="2" type="ORF">EV702DRAFT_1042442</name>
</gene>